<dbReference type="Proteomes" id="UP000775547">
    <property type="component" value="Unassembled WGS sequence"/>
</dbReference>
<dbReference type="AlphaFoldDB" id="A0A9P7FRX9"/>
<evidence type="ECO:0000256" key="1">
    <source>
        <dbReference type="SAM" id="MobiDB-lite"/>
    </source>
</evidence>
<keyword evidence="3" id="KW-1185">Reference proteome</keyword>
<reference evidence="2" key="2">
    <citation type="submission" date="2021-10" db="EMBL/GenBank/DDBJ databases">
        <title>Phylogenomics reveals ancestral predisposition of the termite-cultivated fungus Termitomyces towards a domesticated lifestyle.</title>
        <authorList>
            <person name="Auxier B."/>
            <person name="Grum-Grzhimaylo A."/>
            <person name="Cardenas M.E."/>
            <person name="Lodge J.D."/>
            <person name="Laessoe T."/>
            <person name="Pedersen O."/>
            <person name="Smith M.E."/>
            <person name="Kuyper T.W."/>
            <person name="Franco-Molano E.A."/>
            <person name="Baroni T.J."/>
            <person name="Aanen D.K."/>
        </authorList>
    </citation>
    <scope>NUCLEOTIDE SEQUENCE</scope>
    <source>
        <strain evidence="2">AP01</strain>
        <tissue evidence="2">Mycelium</tissue>
    </source>
</reference>
<gene>
    <name evidence="2" type="ORF">DXG03_006317</name>
</gene>
<reference evidence="2" key="1">
    <citation type="submission" date="2020-07" db="EMBL/GenBank/DDBJ databases">
        <authorList>
            <person name="Nieuwenhuis M."/>
            <person name="Van De Peppel L.J.J."/>
        </authorList>
    </citation>
    <scope>NUCLEOTIDE SEQUENCE</scope>
    <source>
        <strain evidence="2">AP01</strain>
        <tissue evidence="2">Mycelium</tissue>
    </source>
</reference>
<dbReference type="EMBL" id="JABCKV010004085">
    <property type="protein sequence ID" value="KAG5634072.1"/>
    <property type="molecule type" value="Genomic_DNA"/>
</dbReference>
<name>A0A9P7FRX9_9AGAR</name>
<evidence type="ECO:0000313" key="3">
    <source>
        <dbReference type="Proteomes" id="UP000775547"/>
    </source>
</evidence>
<protein>
    <submittedName>
        <fullName evidence="2">Uncharacterized protein</fullName>
    </submittedName>
</protein>
<sequence length="100" mass="11039">AASVLGCRAADTCGDLWALKASYATLRLWEKEALAHVSKMEVVLEQFADMMESERDKGARRRGSTSAIVGKGKAQVETEEPSEEEEIASREEEYDTELGE</sequence>
<comment type="caution">
    <text evidence="2">The sequence shown here is derived from an EMBL/GenBank/DDBJ whole genome shotgun (WGS) entry which is preliminary data.</text>
</comment>
<proteinExistence type="predicted"/>
<feature type="region of interest" description="Disordered" evidence="1">
    <location>
        <begin position="53"/>
        <end position="100"/>
    </location>
</feature>
<accession>A0A9P7FRX9</accession>
<organism evidence="2 3">
    <name type="scientific">Asterophora parasitica</name>
    <dbReference type="NCBI Taxonomy" id="117018"/>
    <lineage>
        <taxon>Eukaryota</taxon>
        <taxon>Fungi</taxon>
        <taxon>Dikarya</taxon>
        <taxon>Basidiomycota</taxon>
        <taxon>Agaricomycotina</taxon>
        <taxon>Agaricomycetes</taxon>
        <taxon>Agaricomycetidae</taxon>
        <taxon>Agaricales</taxon>
        <taxon>Tricholomatineae</taxon>
        <taxon>Lyophyllaceae</taxon>
        <taxon>Asterophora</taxon>
    </lineage>
</organism>
<evidence type="ECO:0000313" key="2">
    <source>
        <dbReference type="EMBL" id="KAG5634072.1"/>
    </source>
</evidence>
<feature type="non-terminal residue" evidence="2">
    <location>
        <position position="1"/>
    </location>
</feature>
<feature type="compositionally biased region" description="Acidic residues" evidence="1">
    <location>
        <begin position="77"/>
        <end position="100"/>
    </location>
</feature>